<gene>
    <name evidence="6" type="ORF">HNQ66_003055</name>
</gene>
<dbReference type="Gene3D" id="1.10.10.10">
    <property type="entry name" value="Winged helix-like DNA-binding domain superfamily/Winged helix DNA-binding domain"/>
    <property type="match status" value="1"/>
</dbReference>
<dbReference type="InterPro" id="IPR014036">
    <property type="entry name" value="DeoR-like_C"/>
</dbReference>
<dbReference type="SUPFAM" id="SSF100950">
    <property type="entry name" value="NagB/RpiA/CoA transferase-like"/>
    <property type="match status" value="1"/>
</dbReference>
<evidence type="ECO:0000313" key="7">
    <source>
        <dbReference type="Proteomes" id="UP000535406"/>
    </source>
</evidence>
<name>A0A7W7YWG8_9HYPH</name>
<evidence type="ECO:0000256" key="3">
    <source>
        <dbReference type="ARBA" id="ARBA00023125"/>
    </source>
</evidence>
<comment type="caution">
    <text evidence="6">The sequence shown here is derived from an EMBL/GenBank/DDBJ whole genome shotgun (WGS) entry which is preliminary data.</text>
</comment>
<keyword evidence="3" id="KW-0238">DNA-binding</keyword>
<keyword evidence="2" id="KW-0805">Transcription regulation</keyword>
<protein>
    <submittedName>
        <fullName evidence="6">DeoR/GlpR family transcriptional regulator of sugar metabolism</fullName>
    </submittedName>
</protein>
<dbReference type="GO" id="GO:0003677">
    <property type="term" value="F:DNA binding"/>
    <property type="evidence" value="ECO:0007669"/>
    <property type="project" value="UniProtKB-KW"/>
</dbReference>
<reference evidence="6 7" key="1">
    <citation type="submission" date="2020-08" db="EMBL/GenBank/DDBJ databases">
        <title>Genomic Encyclopedia of Type Strains, Phase IV (KMG-IV): sequencing the most valuable type-strain genomes for metagenomic binning, comparative biology and taxonomic classification.</title>
        <authorList>
            <person name="Goeker M."/>
        </authorList>
    </citation>
    <scope>NUCLEOTIDE SEQUENCE [LARGE SCALE GENOMIC DNA]</scope>
    <source>
        <strain evidence="6 7">DSM 21319</strain>
    </source>
</reference>
<accession>A0A7W7YWG8</accession>
<evidence type="ECO:0000256" key="4">
    <source>
        <dbReference type="ARBA" id="ARBA00023163"/>
    </source>
</evidence>
<evidence type="ECO:0000259" key="5">
    <source>
        <dbReference type="PROSITE" id="PS51000"/>
    </source>
</evidence>
<sequence length="262" mass="28271">MWQEERQQKIRSLLAAYGQVSIDRIVEDFGVSRETIRRDLMEMEVAGELRRVRGGAVPAAREDTTFGVRITLRLQEKRAICAAALGYLESGQTIFMDAGSTSSTMAEALAGPTGLTNLTILTNSVDVASQLAERTGELSRGTRVILLAGNVKQDPMETYGEATINDIQRYRADIALLAPWGVDASMGAMNYFLHGAEIARAMVRNSGRTIILADHSKVGVVSRSVFCETGEMAHLITDAKARQKPGFEALAAAVPGLVVAGE</sequence>
<dbReference type="Pfam" id="PF08220">
    <property type="entry name" value="HTH_DeoR"/>
    <property type="match status" value="1"/>
</dbReference>
<keyword evidence="7" id="KW-1185">Reference proteome</keyword>
<feature type="domain" description="HTH deoR-type" evidence="5">
    <location>
        <begin position="3"/>
        <end position="58"/>
    </location>
</feature>
<keyword evidence="1" id="KW-0678">Repressor</keyword>
<dbReference type="InterPro" id="IPR036390">
    <property type="entry name" value="WH_DNA-bd_sf"/>
</dbReference>
<dbReference type="RefSeq" id="WP_184145009.1">
    <property type="nucleotide sequence ID" value="NZ_JACHIK010000010.1"/>
</dbReference>
<proteinExistence type="predicted"/>
<dbReference type="PRINTS" id="PR00037">
    <property type="entry name" value="HTHLACR"/>
</dbReference>
<evidence type="ECO:0000256" key="2">
    <source>
        <dbReference type="ARBA" id="ARBA00023015"/>
    </source>
</evidence>
<dbReference type="GO" id="GO:0003700">
    <property type="term" value="F:DNA-binding transcription factor activity"/>
    <property type="evidence" value="ECO:0007669"/>
    <property type="project" value="InterPro"/>
</dbReference>
<dbReference type="PROSITE" id="PS51000">
    <property type="entry name" value="HTH_DEOR_2"/>
    <property type="match status" value="1"/>
</dbReference>
<evidence type="ECO:0000256" key="1">
    <source>
        <dbReference type="ARBA" id="ARBA00022491"/>
    </source>
</evidence>
<dbReference type="Proteomes" id="UP000535406">
    <property type="component" value="Unassembled WGS sequence"/>
</dbReference>
<dbReference type="InterPro" id="IPR050313">
    <property type="entry name" value="Carb_Metab_HTH_regulators"/>
</dbReference>
<dbReference type="EMBL" id="JACHIK010000010">
    <property type="protein sequence ID" value="MBB5043645.1"/>
    <property type="molecule type" value="Genomic_DNA"/>
</dbReference>
<keyword evidence="4" id="KW-0804">Transcription</keyword>
<dbReference type="PANTHER" id="PTHR30363:SF4">
    <property type="entry name" value="GLYCEROL-3-PHOSPHATE REGULON REPRESSOR"/>
    <property type="match status" value="1"/>
</dbReference>
<dbReference type="InterPro" id="IPR001034">
    <property type="entry name" value="DeoR_HTH"/>
</dbReference>
<dbReference type="InterPro" id="IPR036388">
    <property type="entry name" value="WH-like_DNA-bd_sf"/>
</dbReference>
<dbReference type="SUPFAM" id="SSF46785">
    <property type="entry name" value="Winged helix' DNA-binding domain"/>
    <property type="match status" value="1"/>
</dbReference>
<evidence type="ECO:0000313" key="6">
    <source>
        <dbReference type="EMBL" id="MBB5043645.1"/>
    </source>
</evidence>
<dbReference type="SMART" id="SM01134">
    <property type="entry name" value="DeoRC"/>
    <property type="match status" value="1"/>
</dbReference>
<dbReference type="Gene3D" id="3.40.50.1360">
    <property type="match status" value="1"/>
</dbReference>
<dbReference type="InterPro" id="IPR018356">
    <property type="entry name" value="Tscrpt_reg_HTH_DeoR_CS"/>
</dbReference>
<dbReference type="AlphaFoldDB" id="A0A7W7YWG8"/>
<dbReference type="PROSITE" id="PS00894">
    <property type="entry name" value="HTH_DEOR_1"/>
    <property type="match status" value="1"/>
</dbReference>
<dbReference type="SMART" id="SM00420">
    <property type="entry name" value="HTH_DEOR"/>
    <property type="match status" value="1"/>
</dbReference>
<dbReference type="InterPro" id="IPR037171">
    <property type="entry name" value="NagB/RpiA_transferase-like"/>
</dbReference>
<organism evidence="6 7">
    <name type="scientific">Shinella fusca</name>
    <dbReference type="NCBI Taxonomy" id="544480"/>
    <lineage>
        <taxon>Bacteria</taxon>
        <taxon>Pseudomonadati</taxon>
        <taxon>Pseudomonadota</taxon>
        <taxon>Alphaproteobacteria</taxon>
        <taxon>Hyphomicrobiales</taxon>
        <taxon>Rhizobiaceae</taxon>
        <taxon>Shinella</taxon>
    </lineage>
</organism>
<dbReference type="Pfam" id="PF00455">
    <property type="entry name" value="DeoRC"/>
    <property type="match status" value="1"/>
</dbReference>
<dbReference type="PANTHER" id="PTHR30363">
    <property type="entry name" value="HTH-TYPE TRANSCRIPTIONAL REGULATOR SRLR-RELATED"/>
    <property type="match status" value="1"/>
</dbReference>